<dbReference type="Proteomes" id="UP001597118">
    <property type="component" value="Unassembled WGS sequence"/>
</dbReference>
<name>A0ABW4IAM5_9SPHI</name>
<proteinExistence type="predicted"/>
<evidence type="ECO:0000313" key="2">
    <source>
        <dbReference type="EMBL" id="MFD1629017.1"/>
    </source>
</evidence>
<accession>A0ABW4IAM5</accession>
<dbReference type="NCBIfam" id="TIGR03573">
    <property type="entry name" value="WbuX"/>
    <property type="match status" value="1"/>
</dbReference>
<feature type="domain" description="NAD/GMP synthase" evidence="1">
    <location>
        <begin position="68"/>
        <end position="185"/>
    </location>
</feature>
<dbReference type="InterPro" id="IPR022310">
    <property type="entry name" value="NAD/GMP_synthase"/>
</dbReference>
<reference evidence="3" key="1">
    <citation type="journal article" date="2019" name="Int. J. Syst. Evol. Microbiol.">
        <title>The Global Catalogue of Microorganisms (GCM) 10K type strain sequencing project: providing services to taxonomists for standard genome sequencing and annotation.</title>
        <authorList>
            <consortium name="The Broad Institute Genomics Platform"/>
            <consortium name="The Broad Institute Genome Sequencing Center for Infectious Disease"/>
            <person name="Wu L."/>
            <person name="Ma J."/>
        </authorList>
    </citation>
    <scope>NUCLEOTIDE SEQUENCE [LARGE SCALE GENOMIC DNA]</scope>
    <source>
        <strain evidence="3">CCUG 53762</strain>
    </source>
</reference>
<comment type="caution">
    <text evidence="2">The sequence shown here is derived from an EMBL/GenBank/DDBJ whole genome shotgun (WGS) entry which is preliminary data.</text>
</comment>
<dbReference type="EMBL" id="JBHUDG010000003">
    <property type="protein sequence ID" value="MFD1629017.1"/>
    <property type="molecule type" value="Genomic_DNA"/>
</dbReference>
<sequence length="379" mass="44388">MKREYQICTKTIMDTSDPEITFDTEGVSNHVRLYEEAKKQLLIPDHLKDQALEDLVKKIKSDGKDADYDCIIGLSGGVDSSYVAYQVKKLGLRPLAVHLDNGWNSELAVKNIEQIVKKLDIDLYTYVINWQEFKELQLAFLKASVVDIEMLTDNSICVIINMLAKKFKVKYYLVGTNVTSEAIMPRSWLYNIKYDTLNIKAIYKKFGRGIKIPSFPMFKFIPFIIYRYISGSRRFSKFDFLAKIKVLSLLNYIDYDKEKAADLLVKEIGYTKYAGKHYESNFTKFYQAYILPNKFGIDKRRAFLSCLILSGQLTREQALEEIKKPLYNQEELEEDIEYVCKKFKLTRVEFDEIMKSEPKSHYDYLSYDGIHHKIMKIFR</sequence>
<dbReference type="Gene3D" id="3.40.50.620">
    <property type="entry name" value="HUPs"/>
    <property type="match status" value="1"/>
</dbReference>
<evidence type="ECO:0000313" key="3">
    <source>
        <dbReference type="Proteomes" id="UP001597118"/>
    </source>
</evidence>
<dbReference type="InterPro" id="IPR020022">
    <property type="entry name" value="N-acetyl_sugar_amidoTrfase"/>
</dbReference>
<dbReference type="RefSeq" id="WP_379661398.1">
    <property type="nucleotide sequence ID" value="NZ_JBHUDG010000003.1"/>
</dbReference>
<dbReference type="InterPro" id="IPR014729">
    <property type="entry name" value="Rossmann-like_a/b/a_fold"/>
</dbReference>
<organism evidence="2 3">
    <name type="scientific">Pseudopedobacter beijingensis</name>
    <dbReference type="NCBI Taxonomy" id="1207056"/>
    <lineage>
        <taxon>Bacteria</taxon>
        <taxon>Pseudomonadati</taxon>
        <taxon>Bacteroidota</taxon>
        <taxon>Sphingobacteriia</taxon>
        <taxon>Sphingobacteriales</taxon>
        <taxon>Sphingobacteriaceae</taxon>
        <taxon>Pseudopedobacter</taxon>
    </lineage>
</organism>
<dbReference type="Pfam" id="PF02540">
    <property type="entry name" value="NAD_synthase"/>
    <property type="match status" value="1"/>
</dbReference>
<dbReference type="SUPFAM" id="SSF52402">
    <property type="entry name" value="Adenine nucleotide alpha hydrolases-like"/>
    <property type="match status" value="1"/>
</dbReference>
<evidence type="ECO:0000259" key="1">
    <source>
        <dbReference type="Pfam" id="PF02540"/>
    </source>
</evidence>
<keyword evidence="3" id="KW-1185">Reference proteome</keyword>
<gene>
    <name evidence="2" type="ORF">ACFSAH_03965</name>
</gene>
<protein>
    <submittedName>
        <fullName evidence="2">N-acetyl sugar amidotransferase</fullName>
    </submittedName>
</protein>